<dbReference type="EMBL" id="JACKSJ010000025">
    <property type="protein sequence ID" value="MCV7169024.1"/>
    <property type="molecule type" value="Genomic_DNA"/>
</dbReference>
<evidence type="ECO:0000313" key="5">
    <source>
        <dbReference type="EMBL" id="MCV7169024.1"/>
    </source>
</evidence>
<reference evidence="5" key="2">
    <citation type="journal article" date="2022" name="BMC Genomics">
        <title>Comparative genome analysis of mycobacteria focusing on tRNA and non-coding RNA.</title>
        <authorList>
            <person name="Behra P.R.K."/>
            <person name="Pettersson B.M.F."/>
            <person name="Ramesh M."/>
            <person name="Das S."/>
            <person name="Dasgupta S."/>
            <person name="Kirsebom L.A."/>
        </authorList>
    </citation>
    <scope>NUCLEOTIDE SEQUENCE</scope>
    <source>
        <strain evidence="5">DSM 44615</strain>
    </source>
</reference>
<dbReference type="InterPro" id="IPR025734">
    <property type="entry name" value="EspG"/>
</dbReference>
<dbReference type="Proteomes" id="UP001140293">
    <property type="component" value="Unassembled WGS sequence"/>
</dbReference>
<name>A0A9X2YKX7_9MYCO</name>
<organism evidence="5 6">
    <name type="scientific">[Mycobacterium] manitobense</name>
    <dbReference type="NCBI Taxonomy" id="190147"/>
    <lineage>
        <taxon>Bacteria</taxon>
        <taxon>Bacillati</taxon>
        <taxon>Actinomycetota</taxon>
        <taxon>Actinomycetes</taxon>
        <taxon>Mycobacteriales</taxon>
        <taxon>Mycobacteriaceae</taxon>
        <taxon>Mycolicibacterium</taxon>
    </lineage>
</organism>
<comment type="similarity">
    <text evidence="2">Belongs to the EspG family.</text>
</comment>
<keyword evidence="6" id="KW-1185">Reference proteome</keyword>
<keyword evidence="3" id="KW-0963">Cytoplasm</keyword>
<dbReference type="GO" id="GO:0005737">
    <property type="term" value="C:cytoplasm"/>
    <property type="evidence" value="ECO:0007669"/>
    <property type="project" value="UniProtKB-SubCell"/>
</dbReference>
<proteinExistence type="inferred from homology"/>
<sequence>MSPNAVELTVEQAWFVADTLGAGSFPWVLAITPPYSDMSQRSQFVAERTAELTALGVMNADGMIDPAVAQWVRVTTRAEQWLDLRFVSGPGDLLRGVIARREGRTVVVLRNAHLVTFTEMAIDHPHALVPVLAVGLSGRKPAHFDEFALPAALGARSDQQIRDGVPLAEVLDFLGIPASARPVVEAAFADTRTYVEIVAGEHRDGHRVTTSVGVSIVDTLAGRVLVSPAKAFDGEWVSSFAPGTPFAIAAAVERLTGSLPSGPWFPDLNLTRDFDAETTEDTTRDPRNEQCPTTL</sequence>
<evidence type="ECO:0000256" key="3">
    <source>
        <dbReference type="ARBA" id="ARBA00022490"/>
    </source>
</evidence>
<dbReference type="AlphaFoldDB" id="A0A9X2YKX7"/>
<dbReference type="RefSeq" id="WP_264011215.1">
    <property type="nucleotide sequence ID" value="NZ_JACKSJ010000025.1"/>
</dbReference>
<evidence type="ECO:0000256" key="4">
    <source>
        <dbReference type="ARBA" id="ARBA00023186"/>
    </source>
</evidence>
<comment type="caution">
    <text evidence="5">The sequence shown here is derived from an EMBL/GenBank/DDBJ whole genome shotgun (WGS) entry which is preliminary data.</text>
</comment>
<gene>
    <name evidence="5" type="ORF">H7I41_03685</name>
</gene>
<protein>
    <submittedName>
        <fullName evidence="5">ESX secretion-associated protein EspG</fullName>
    </submittedName>
</protein>
<evidence type="ECO:0000256" key="2">
    <source>
        <dbReference type="ARBA" id="ARBA00006411"/>
    </source>
</evidence>
<reference evidence="5" key="1">
    <citation type="submission" date="2020-07" db="EMBL/GenBank/DDBJ databases">
        <authorList>
            <person name="Pettersson B.M.F."/>
            <person name="Behra P.R.K."/>
            <person name="Ramesh M."/>
            <person name="Das S."/>
            <person name="Dasgupta S."/>
            <person name="Kirsebom L.A."/>
        </authorList>
    </citation>
    <scope>NUCLEOTIDE SEQUENCE</scope>
    <source>
        <strain evidence="5">DSM 44615</strain>
    </source>
</reference>
<evidence type="ECO:0000313" key="6">
    <source>
        <dbReference type="Proteomes" id="UP001140293"/>
    </source>
</evidence>
<evidence type="ECO:0000256" key="1">
    <source>
        <dbReference type="ARBA" id="ARBA00004496"/>
    </source>
</evidence>
<keyword evidence="4" id="KW-0143">Chaperone</keyword>
<dbReference type="Pfam" id="PF14011">
    <property type="entry name" value="ESX-1_EspG"/>
    <property type="match status" value="1"/>
</dbReference>
<accession>A0A9X2YKX7</accession>
<comment type="subcellular location">
    <subcellularLocation>
        <location evidence="1">Cytoplasm</location>
    </subcellularLocation>
</comment>